<sequence>MEISFKSFFSKSHIVLLGLALAYFVSQGLRGYTIALAFMMSSLLIVRSPSSKFWPSQARSFYFVGIIIIFMLISCILQYVFFDNRTILMFCFPFFSAFYLGVVLLYFRGGKVWGEDFLWFIISFVICVLIFNLLITVEIPRDEILKESFGATKRGLVLDKGDDTFLGVFVVHNLIAIPYGAAIGLALCGAAVCIKKQIHKFAVFLLGLAALFPAYYTQTRAPYIVFAIVMLILCSVSMIQRKNLLLVATVFMCGFVGVIISFTLNVGILSRFADLSEGDGRFTLWQDATANLFGFGEFSSVSDYAHNYVLDVGMDHGRVLALLALVICISILYFCFLMMSKLDKLDFEKSFLAFFLFVGVVLSMINPPSNLSHMIYGFGLASLPYMKLVLRRLARYERPPAVVIRRGAY</sequence>
<accession>A0AAE2SH98</accession>
<feature type="transmembrane region" description="Helical" evidence="1">
    <location>
        <begin position="319"/>
        <end position="339"/>
    </location>
</feature>
<dbReference type="AlphaFoldDB" id="A0AAE2SH98"/>
<feature type="transmembrane region" description="Helical" evidence="1">
    <location>
        <begin position="165"/>
        <end position="194"/>
    </location>
</feature>
<feature type="transmembrane region" description="Helical" evidence="1">
    <location>
        <begin position="244"/>
        <end position="268"/>
    </location>
</feature>
<gene>
    <name evidence="2" type="ORF">JIN83_16330</name>
</gene>
<feature type="transmembrane region" description="Helical" evidence="1">
    <location>
        <begin position="61"/>
        <end position="81"/>
    </location>
</feature>
<feature type="transmembrane region" description="Helical" evidence="1">
    <location>
        <begin position="118"/>
        <end position="137"/>
    </location>
</feature>
<dbReference type="Proteomes" id="UP000634206">
    <property type="component" value="Unassembled WGS sequence"/>
</dbReference>
<organism evidence="2 3">
    <name type="scientific">Oceaniferula flava</name>
    <dbReference type="NCBI Taxonomy" id="2800421"/>
    <lineage>
        <taxon>Bacteria</taxon>
        <taxon>Pseudomonadati</taxon>
        <taxon>Verrucomicrobiota</taxon>
        <taxon>Verrucomicrobiia</taxon>
        <taxon>Verrucomicrobiales</taxon>
        <taxon>Verrucomicrobiaceae</taxon>
        <taxon>Oceaniferula</taxon>
    </lineage>
</organism>
<dbReference type="RefSeq" id="WP_309491160.1">
    <property type="nucleotide sequence ID" value="NZ_JAENIG010000016.1"/>
</dbReference>
<keyword evidence="3" id="KW-1185">Reference proteome</keyword>
<feature type="transmembrane region" description="Helical" evidence="1">
    <location>
        <begin position="31"/>
        <end position="49"/>
    </location>
</feature>
<keyword evidence="1" id="KW-0812">Transmembrane</keyword>
<keyword evidence="1" id="KW-0472">Membrane</keyword>
<comment type="caution">
    <text evidence="2">The sequence shown here is derived from an EMBL/GenBank/DDBJ whole genome shotgun (WGS) entry which is preliminary data.</text>
</comment>
<feature type="transmembrane region" description="Helical" evidence="1">
    <location>
        <begin position="351"/>
        <end position="367"/>
    </location>
</feature>
<evidence type="ECO:0000256" key="1">
    <source>
        <dbReference type="SAM" id="Phobius"/>
    </source>
</evidence>
<evidence type="ECO:0000313" key="2">
    <source>
        <dbReference type="EMBL" id="MBK1856540.1"/>
    </source>
</evidence>
<feature type="transmembrane region" description="Helical" evidence="1">
    <location>
        <begin position="201"/>
        <end position="217"/>
    </location>
</feature>
<feature type="transmembrane region" description="Helical" evidence="1">
    <location>
        <begin position="223"/>
        <end position="239"/>
    </location>
</feature>
<evidence type="ECO:0000313" key="3">
    <source>
        <dbReference type="Proteomes" id="UP000634206"/>
    </source>
</evidence>
<name>A0AAE2SH98_9BACT</name>
<proteinExistence type="predicted"/>
<protein>
    <submittedName>
        <fullName evidence="2">Uncharacterized protein</fullName>
    </submittedName>
</protein>
<reference evidence="2" key="1">
    <citation type="submission" date="2021-01" db="EMBL/GenBank/DDBJ databases">
        <title>Modified the classification status of verrucomicrobia.</title>
        <authorList>
            <person name="Feng X."/>
        </authorList>
    </citation>
    <scope>NUCLEOTIDE SEQUENCE</scope>
    <source>
        <strain evidence="2">5K15</strain>
    </source>
</reference>
<feature type="transmembrane region" description="Helical" evidence="1">
    <location>
        <begin position="373"/>
        <end position="390"/>
    </location>
</feature>
<dbReference type="EMBL" id="JAENIG010000016">
    <property type="protein sequence ID" value="MBK1856540.1"/>
    <property type="molecule type" value="Genomic_DNA"/>
</dbReference>
<feature type="transmembrane region" description="Helical" evidence="1">
    <location>
        <begin position="87"/>
        <end position="106"/>
    </location>
</feature>
<keyword evidence="1" id="KW-1133">Transmembrane helix</keyword>
<feature type="transmembrane region" description="Helical" evidence="1">
    <location>
        <begin position="7"/>
        <end position="25"/>
    </location>
</feature>